<evidence type="ECO:0000313" key="10">
    <source>
        <dbReference type="Proteomes" id="UP000316855"/>
    </source>
</evidence>
<dbReference type="SUPFAM" id="SSF51735">
    <property type="entry name" value="NAD(P)-binding Rossmann-fold domains"/>
    <property type="match status" value="1"/>
</dbReference>
<keyword evidence="10" id="KW-1185">Reference proteome</keyword>
<dbReference type="AlphaFoldDB" id="A0A517V8N1"/>
<evidence type="ECO:0000256" key="7">
    <source>
        <dbReference type="RuleBase" id="RU004473"/>
    </source>
</evidence>
<dbReference type="GO" id="GO:0009225">
    <property type="term" value="P:nucleotide-sugar metabolic process"/>
    <property type="evidence" value="ECO:0007669"/>
    <property type="project" value="InterPro"/>
</dbReference>
<comment type="similarity">
    <text evidence="3 7">Belongs to the NAD(P)-dependent epimerase/dehydratase family. dTDP-glucose dehydratase subfamily.</text>
</comment>
<evidence type="ECO:0000256" key="1">
    <source>
        <dbReference type="ARBA" id="ARBA00001539"/>
    </source>
</evidence>
<reference evidence="9 10" key="1">
    <citation type="submission" date="2019-02" db="EMBL/GenBank/DDBJ databases">
        <title>Deep-cultivation of Planctomycetes and their phenomic and genomic characterization uncovers novel biology.</title>
        <authorList>
            <person name="Wiegand S."/>
            <person name="Jogler M."/>
            <person name="Boedeker C."/>
            <person name="Pinto D."/>
            <person name="Vollmers J."/>
            <person name="Rivas-Marin E."/>
            <person name="Kohn T."/>
            <person name="Peeters S.H."/>
            <person name="Heuer A."/>
            <person name="Rast P."/>
            <person name="Oberbeckmann S."/>
            <person name="Bunk B."/>
            <person name="Jeske O."/>
            <person name="Meyerdierks A."/>
            <person name="Storesund J.E."/>
            <person name="Kallscheuer N."/>
            <person name="Luecker S."/>
            <person name="Lage O.M."/>
            <person name="Pohl T."/>
            <person name="Merkel B.J."/>
            <person name="Hornburger P."/>
            <person name="Mueller R.-W."/>
            <person name="Bruemmer F."/>
            <person name="Labrenz M."/>
            <person name="Spormann A.M."/>
            <person name="Op den Camp H."/>
            <person name="Overmann J."/>
            <person name="Amann R."/>
            <person name="Jetten M.S.M."/>
            <person name="Mascher T."/>
            <person name="Medema M.H."/>
            <person name="Devos D.P."/>
            <person name="Kaster A.-K."/>
            <person name="Ovreas L."/>
            <person name="Rohde M."/>
            <person name="Galperin M.Y."/>
            <person name="Jogler C."/>
        </authorList>
    </citation>
    <scope>NUCLEOTIDE SEQUENCE [LARGE SCALE GENOMIC DNA]</scope>
    <source>
        <strain evidence="9 10">Pan161</strain>
    </source>
</reference>
<dbReference type="Gene3D" id="3.40.50.720">
    <property type="entry name" value="NAD(P)-binding Rossmann-like Domain"/>
    <property type="match status" value="1"/>
</dbReference>
<dbReference type="InterPro" id="IPR036291">
    <property type="entry name" value="NAD(P)-bd_dom_sf"/>
</dbReference>
<dbReference type="PANTHER" id="PTHR43000">
    <property type="entry name" value="DTDP-D-GLUCOSE 4,6-DEHYDRATASE-RELATED"/>
    <property type="match status" value="1"/>
</dbReference>
<dbReference type="OrthoDB" id="258549at2"/>
<dbReference type="InterPro" id="IPR005888">
    <property type="entry name" value="dTDP_Gluc_deHydtase"/>
</dbReference>
<evidence type="ECO:0000259" key="8">
    <source>
        <dbReference type="Pfam" id="PF16363"/>
    </source>
</evidence>
<dbReference type="EMBL" id="CP036343">
    <property type="protein sequence ID" value="QDT89363.1"/>
    <property type="molecule type" value="Genomic_DNA"/>
</dbReference>
<name>A0A517V8N1_9PLAN</name>
<dbReference type="EC" id="4.2.1.46" evidence="4 7"/>
<feature type="domain" description="NAD(P)-binding" evidence="8">
    <location>
        <begin position="5"/>
        <end position="307"/>
    </location>
</feature>
<evidence type="ECO:0000256" key="2">
    <source>
        <dbReference type="ARBA" id="ARBA00001911"/>
    </source>
</evidence>
<dbReference type="Pfam" id="PF16363">
    <property type="entry name" value="GDP_Man_Dehyd"/>
    <property type="match status" value="1"/>
</dbReference>
<dbReference type="GO" id="GO:0008460">
    <property type="term" value="F:dTDP-glucose 4,6-dehydratase activity"/>
    <property type="evidence" value="ECO:0007669"/>
    <property type="project" value="UniProtKB-EC"/>
</dbReference>
<dbReference type="CDD" id="cd05246">
    <property type="entry name" value="dTDP_GD_SDR_e"/>
    <property type="match status" value="1"/>
</dbReference>
<dbReference type="Gene3D" id="3.90.25.10">
    <property type="entry name" value="UDP-galactose 4-epimerase, domain 1"/>
    <property type="match status" value="1"/>
</dbReference>
<keyword evidence="5" id="KW-0520">NAD</keyword>
<evidence type="ECO:0000256" key="3">
    <source>
        <dbReference type="ARBA" id="ARBA00008178"/>
    </source>
</evidence>
<proteinExistence type="inferred from homology"/>
<evidence type="ECO:0000256" key="6">
    <source>
        <dbReference type="ARBA" id="ARBA00023239"/>
    </source>
</evidence>
<dbReference type="FunFam" id="3.40.50.720:FF:000304">
    <property type="entry name" value="UDP-glucose 4,6-dehydratase"/>
    <property type="match status" value="1"/>
</dbReference>
<dbReference type="Proteomes" id="UP000316855">
    <property type="component" value="Chromosome"/>
</dbReference>
<dbReference type="NCBIfam" id="TIGR01181">
    <property type="entry name" value="dTDP_gluc_dehyt"/>
    <property type="match status" value="1"/>
</dbReference>
<dbReference type="KEGG" id="gax:Pan161_09920"/>
<comment type="cofactor">
    <cofactor evidence="2 7">
        <name>NAD(+)</name>
        <dbReference type="ChEBI" id="CHEBI:57540"/>
    </cofactor>
</comment>
<keyword evidence="6 7" id="KW-0456">Lyase</keyword>
<evidence type="ECO:0000313" key="9">
    <source>
        <dbReference type="EMBL" id="QDT89363.1"/>
    </source>
</evidence>
<gene>
    <name evidence="9" type="primary">rfbB_1</name>
    <name evidence="9" type="ORF">Pan161_09920</name>
</gene>
<sequence length="340" mass="38270">MKQILVTGGCGFIGSNFIRYQLSQYPDISVTNLDKLTYAGNLENLKEFESHSGYTFVKGDITDADFVNSLFNSVDFDAVINFAAESHVDRSILDSGPFIHTNIVGTQVLLDAARNRNIDRYVQVSTDEVYGSLGAEGLFTETTPIAPNSPYSASKASADLLVRSYIKTFDFPAIITRCSNNYGPYQFPEKLIPLFISNALEDKSLPIYGEGTNVRDWIHVIDHCRGIDAALRKGKPGQIYNFGGNAEMQNIEITRLLLTILEKPESLIKYVTDRPGHDLRYAIDCSKAEAELGWKPETEFDAGLKDTVQWYLDNPEWVSRIRSGQYMKYYDQQYGNRLNT</sequence>
<protein>
    <recommendedName>
        <fullName evidence="4 7">dTDP-glucose 4,6-dehydratase</fullName>
        <ecNumber evidence="4 7">4.2.1.46</ecNumber>
    </recommendedName>
</protein>
<dbReference type="InterPro" id="IPR016040">
    <property type="entry name" value="NAD(P)-bd_dom"/>
</dbReference>
<organism evidence="9 10">
    <name type="scientific">Gimesia algae</name>
    <dbReference type="NCBI Taxonomy" id="2527971"/>
    <lineage>
        <taxon>Bacteria</taxon>
        <taxon>Pseudomonadati</taxon>
        <taxon>Planctomycetota</taxon>
        <taxon>Planctomycetia</taxon>
        <taxon>Planctomycetales</taxon>
        <taxon>Planctomycetaceae</taxon>
        <taxon>Gimesia</taxon>
    </lineage>
</organism>
<accession>A0A517V8N1</accession>
<dbReference type="RefSeq" id="WP_145224514.1">
    <property type="nucleotide sequence ID" value="NZ_CP036343.1"/>
</dbReference>
<evidence type="ECO:0000256" key="4">
    <source>
        <dbReference type="ARBA" id="ARBA00011990"/>
    </source>
</evidence>
<evidence type="ECO:0000256" key="5">
    <source>
        <dbReference type="ARBA" id="ARBA00023027"/>
    </source>
</evidence>
<comment type="catalytic activity">
    <reaction evidence="1 7">
        <text>dTDP-alpha-D-glucose = dTDP-4-dehydro-6-deoxy-alpha-D-glucose + H2O</text>
        <dbReference type="Rhea" id="RHEA:17221"/>
        <dbReference type="ChEBI" id="CHEBI:15377"/>
        <dbReference type="ChEBI" id="CHEBI:57477"/>
        <dbReference type="ChEBI" id="CHEBI:57649"/>
        <dbReference type="EC" id="4.2.1.46"/>
    </reaction>
</comment>